<organism evidence="2 3">
    <name type="scientific">Araneus ventricosus</name>
    <name type="common">Orbweaver spider</name>
    <name type="synonym">Epeira ventricosa</name>
    <dbReference type="NCBI Taxonomy" id="182803"/>
    <lineage>
        <taxon>Eukaryota</taxon>
        <taxon>Metazoa</taxon>
        <taxon>Ecdysozoa</taxon>
        <taxon>Arthropoda</taxon>
        <taxon>Chelicerata</taxon>
        <taxon>Arachnida</taxon>
        <taxon>Araneae</taxon>
        <taxon>Araneomorphae</taxon>
        <taxon>Entelegynae</taxon>
        <taxon>Araneoidea</taxon>
        <taxon>Araneidae</taxon>
        <taxon>Araneus</taxon>
    </lineage>
</organism>
<feature type="region of interest" description="Disordered" evidence="1">
    <location>
        <begin position="1"/>
        <end position="79"/>
    </location>
</feature>
<proteinExistence type="predicted"/>
<protein>
    <submittedName>
        <fullName evidence="2">Uncharacterized protein</fullName>
    </submittedName>
</protein>
<sequence>MISDGLMSQASSSSESSCKTKRYLKERKKERTSPGLPIPTHIHPKLIRRDLRSRNGGVTWPSSSSPLRFAATDSDRMHM</sequence>
<dbReference type="EMBL" id="BGPR01001988">
    <property type="protein sequence ID" value="GBM65680.1"/>
    <property type="molecule type" value="Genomic_DNA"/>
</dbReference>
<name>A0A4Y2HKB7_ARAVE</name>
<dbReference type="Proteomes" id="UP000499080">
    <property type="component" value="Unassembled WGS sequence"/>
</dbReference>
<accession>A0A4Y2HKB7</accession>
<dbReference type="AlphaFoldDB" id="A0A4Y2HKB7"/>
<comment type="caution">
    <text evidence="2">The sequence shown here is derived from an EMBL/GenBank/DDBJ whole genome shotgun (WGS) entry which is preliminary data.</text>
</comment>
<keyword evidence="3" id="KW-1185">Reference proteome</keyword>
<gene>
    <name evidence="2" type="ORF">AVEN_148268_1</name>
</gene>
<evidence type="ECO:0000256" key="1">
    <source>
        <dbReference type="SAM" id="MobiDB-lite"/>
    </source>
</evidence>
<evidence type="ECO:0000313" key="2">
    <source>
        <dbReference type="EMBL" id="GBM65680.1"/>
    </source>
</evidence>
<evidence type="ECO:0000313" key="3">
    <source>
        <dbReference type="Proteomes" id="UP000499080"/>
    </source>
</evidence>
<reference evidence="2 3" key="1">
    <citation type="journal article" date="2019" name="Sci. Rep.">
        <title>Orb-weaving spider Araneus ventricosus genome elucidates the spidroin gene catalogue.</title>
        <authorList>
            <person name="Kono N."/>
            <person name="Nakamura H."/>
            <person name="Ohtoshi R."/>
            <person name="Moran D.A.P."/>
            <person name="Shinohara A."/>
            <person name="Yoshida Y."/>
            <person name="Fujiwara M."/>
            <person name="Mori M."/>
            <person name="Tomita M."/>
            <person name="Arakawa K."/>
        </authorList>
    </citation>
    <scope>NUCLEOTIDE SEQUENCE [LARGE SCALE GENOMIC DNA]</scope>
</reference>
<feature type="compositionally biased region" description="Low complexity" evidence="1">
    <location>
        <begin position="8"/>
        <end position="17"/>
    </location>
</feature>